<keyword evidence="7" id="KW-1185">Reference proteome</keyword>
<dbReference type="PANTHER" id="PTHR43649:SF31">
    <property type="entry name" value="SN-GLYCEROL-3-PHOSPHATE-BINDING PERIPLASMIC PROTEIN UGPB"/>
    <property type="match status" value="1"/>
</dbReference>
<gene>
    <name evidence="6" type="ORF">ACFFGN_08150</name>
</gene>
<dbReference type="InterPro" id="IPR050490">
    <property type="entry name" value="Bact_solute-bd_prot1"/>
</dbReference>
<accession>A0ABV6QHB3</accession>
<dbReference type="PROSITE" id="PS51318">
    <property type="entry name" value="TAT"/>
    <property type="match status" value="1"/>
</dbReference>
<evidence type="ECO:0000256" key="2">
    <source>
        <dbReference type="ARBA" id="ARBA00008520"/>
    </source>
</evidence>
<keyword evidence="4 5" id="KW-0732">Signal</keyword>
<comment type="similarity">
    <text evidence="2">Belongs to the bacterial solute-binding protein 1 family.</text>
</comment>
<evidence type="ECO:0000313" key="6">
    <source>
        <dbReference type="EMBL" id="MFC0624031.1"/>
    </source>
</evidence>
<dbReference type="InterPro" id="IPR006311">
    <property type="entry name" value="TAT_signal"/>
</dbReference>
<keyword evidence="3" id="KW-0813">Transport</keyword>
<dbReference type="PANTHER" id="PTHR43649">
    <property type="entry name" value="ARABINOSE-BINDING PROTEIN-RELATED"/>
    <property type="match status" value="1"/>
</dbReference>
<protein>
    <submittedName>
        <fullName evidence="6">Extracellular solute-binding protein</fullName>
    </submittedName>
</protein>
<dbReference type="Pfam" id="PF01547">
    <property type="entry name" value="SBP_bac_1"/>
    <property type="match status" value="1"/>
</dbReference>
<dbReference type="Gene3D" id="3.40.190.10">
    <property type="entry name" value="Periplasmic binding protein-like II"/>
    <property type="match status" value="2"/>
</dbReference>
<proteinExistence type="inferred from homology"/>
<evidence type="ECO:0000313" key="7">
    <source>
        <dbReference type="Proteomes" id="UP001589890"/>
    </source>
</evidence>
<comment type="subcellular location">
    <subcellularLocation>
        <location evidence="1">Cell envelope</location>
    </subcellularLocation>
</comment>
<evidence type="ECO:0000256" key="4">
    <source>
        <dbReference type="ARBA" id="ARBA00022729"/>
    </source>
</evidence>
<evidence type="ECO:0000256" key="5">
    <source>
        <dbReference type="SAM" id="SignalP"/>
    </source>
</evidence>
<feature type="chain" id="PRO_5046672979" evidence="5">
    <location>
        <begin position="27"/>
        <end position="554"/>
    </location>
</feature>
<dbReference type="EMBL" id="JBHLTC010000008">
    <property type="protein sequence ID" value="MFC0624031.1"/>
    <property type="molecule type" value="Genomic_DNA"/>
</dbReference>
<comment type="caution">
    <text evidence="6">The sequence shown here is derived from an EMBL/GenBank/DDBJ whole genome shotgun (WGS) entry which is preliminary data.</text>
</comment>
<name>A0ABV6QHB3_9ACTN</name>
<organism evidence="6 7">
    <name type="scientific">Kribbella deserti</name>
    <dbReference type="NCBI Taxonomy" id="1926257"/>
    <lineage>
        <taxon>Bacteria</taxon>
        <taxon>Bacillati</taxon>
        <taxon>Actinomycetota</taxon>
        <taxon>Actinomycetes</taxon>
        <taxon>Propionibacteriales</taxon>
        <taxon>Kribbellaceae</taxon>
        <taxon>Kribbella</taxon>
    </lineage>
</organism>
<dbReference type="SUPFAM" id="SSF53850">
    <property type="entry name" value="Periplasmic binding protein-like II"/>
    <property type="match status" value="1"/>
</dbReference>
<sequence length="554" mass="59532">MTGTTAGGPTSRRTFLAFLGAGAALAAGGGALAGCSSKPASSGKGQAETVDKLAGLLPAYMAFGSVKPDLPGVNGSSPGFTKYPTSLVRAVPEKAVTSGKEVTAMTPLWAPLPPGLGNNSYYDANNERIGAPVRFNIVNGMDYGTKLGTVLAAGNVPDMICIPGWEIAKLSRFDQAVDKLFEDLTPYLAGDKVSKYPMLANLPTNAWAFSVWNSQLKAIPFPSVGIAWILYYRKDLLDKAGVTPPQNADDFMKLGKQLTNARANQWAFGGVNDELARAYGAPGKWRKESDGKLVHKYETPEFEESVALTAKLYKAGYVHPAVVGNKDADQKPLFEGGQILIRQDGTGTWAETLQRQQGNRSFNMQAVKPFAHDGGTPIVWAGDPAGIFTFIKKGVGEQRIAELLGVANYSSAPFGTEEFELSNNGVEGKHYTRAASGAPQLTALGNKEVAATYTFLGGRPSAITQGQHEGYVEAMHAFEVECANHREKNLFEGIRVQEPSKMAALHTPFDDRLQDIYRGRRPVSDLKAAVKEWQNNGGNEGRDFYAKVLSDNGR</sequence>
<evidence type="ECO:0000256" key="1">
    <source>
        <dbReference type="ARBA" id="ARBA00004196"/>
    </source>
</evidence>
<reference evidence="6 7" key="1">
    <citation type="submission" date="2024-09" db="EMBL/GenBank/DDBJ databases">
        <authorList>
            <person name="Sun Q."/>
            <person name="Mori K."/>
        </authorList>
    </citation>
    <scope>NUCLEOTIDE SEQUENCE [LARGE SCALE GENOMIC DNA]</scope>
    <source>
        <strain evidence="6 7">CGMCC 1.15906</strain>
    </source>
</reference>
<dbReference type="RefSeq" id="WP_380044758.1">
    <property type="nucleotide sequence ID" value="NZ_JBHLTC010000008.1"/>
</dbReference>
<dbReference type="InterPro" id="IPR006059">
    <property type="entry name" value="SBP"/>
</dbReference>
<feature type="signal peptide" evidence="5">
    <location>
        <begin position="1"/>
        <end position="26"/>
    </location>
</feature>
<evidence type="ECO:0000256" key="3">
    <source>
        <dbReference type="ARBA" id="ARBA00022448"/>
    </source>
</evidence>
<dbReference type="Proteomes" id="UP001589890">
    <property type="component" value="Unassembled WGS sequence"/>
</dbReference>